<dbReference type="CDD" id="cd16964">
    <property type="entry name" value="YqgF"/>
    <property type="match status" value="1"/>
</dbReference>
<accession>A0ABW1EB02</accession>
<dbReference type="PANTHER" id="PTHR33317">
    <property type="entry name" value="POLYNUCLEOTIDYL TRANSFERASE, RIBONUCLEASE H-LIKE SUPERFAMILY PROTEIN"/>
    <property type="match status" value="1"/>
</dbReference>
<evidence type="ECO:0000313" key="8">
    <source>
        <dbReference type="Proteomes" id="UP001596091"/>
    </source>
</evidence>
<dbReference type="HAMAP" id="MF_00651">
    <property type="entry name" value="Nuclease_YqgF"/>
    <property type="match status" value="1"/>
</dbReference>
<evidence type="ECO:0000259" key="6">
    <source>
        <dbReference type="SMART" id="SM00732"/>
    </source>
</evidence>
<sequence>MDEAAVSGSQIRYLGLDIGTKRIGVAVSDELGLLAQPVLTLERKRNPREDLRSLARLCRRYGCGGIVAGDPVYLQSGEASAQTERARKFAAELGEMTGLPVTLWDERLTSREAHEILYRAGKKRQEHAEVVDQVAAVLILQSFLDAKRG</sequence>
<dbReference type="InterPro" id="IPR012337">
    <property type="entry name" value="RNaseH-like_sf"/>
</dbReference>
<dbReference type="InterPro" id="IPR037027">
    <property type="entry name" value="YqgF/RNaseH-like_dom_sf"/>
</dbReference>
<dbReference type="InterPro" id="IPR005227">
    <property type="entry name" value="YqgF"/>
</dbReference>
<proteinExistence type="inferred from homology"/>
<comment type="caution">
    <text evidence="7">The sequence shown here is derived from an EMBL/GenBank/DDBJ whole genome shotgun (WGS) entry which is preliminary data.</text>
</comment>
<dbReference type="Gene3D" id="3.30.420.140">
    <property type="entry name" value="YqgF/RNase H-like domain"/>
    <property type="match status" value="1"/>
</dbReference>
<dbReference type="Proteomes" id="UP001596091">
    <property type="component" value="Unassembled WGS sequence"/>
</dbReference>
<evidence type="ECO:0000256" key="4">
    <source>
        <dbReference type="ARBA" id="ARBA00022801"/>
    </source>
</evidence>
<comment type="similarity">
    <text evidence="5">Belongs to the YqgF HJR family.</text>
</comment>
<evidence type="ECO:0000256" key="3">
    <source>
        <dbReference type="ARBA" id="ARBA00022722"/>
    </source>
</evidence>
<dbReference type="EMBL" id="JBHSPH010000001">
    <property type="protein sequence ID" value="MFC5861155.1"/>
    <property type="molecule type" value="Genomic_DNA"/>
</dbReference>
<keyword evidence="3 5" id="KW-0540">Nuclease</keyword>
<dbReference type="RefSeq" id="WP_263334304.1">
    <property type="nucleotide sequence ID" value="NZ_JAGSYH010000002.1"/>
</dbReference>
<comment type="subcellular location">
    <subcellularLocation>
        <location evidence="5">Cytoplasm</location>
    </subcellularLocation>
</comment>
<keyword evidence="4 5" id="KW-0378">Hydrolase</keyword>
<protein>
    <recommendedName>
        <fullName evidence="5">Putative pre-16S rRNA nuclease</fullName>
        <ecNumber evidence="5">3.1.-.-</ecNumber>
    </recommendedName>
</protein>
<keyword evidence="1 5" id="KW-0963">Cytoplasm</keyword>
<keyword evidence="8" id="KW-1185">Reference proteome</keyword>
<gene>
    <name evidence="7" type="primary">ruvX</name>
    <name evidence="7" type="ORF">ACFPT7_02495</name>
</gene>
<dbReference type="InterPro" id="IPR006641">
    <property type="entry name" value="YqgF/RNaseH-like_dom"/>
</dbReference>
<feature type="domain" description="YqgF/RNase H-like" evidence="6">
    <location>
        <begin position="11"/>
        <end position="113"/>
    </location>
</feature>
<name>A0ABW1EB02_9BACT</name>
<organism evidence="7 8">
    <name type="scientific">Acidicapsa dinghuensis</name>
    <dbReference type="NCBI Taxonomy" id="2218256"/>
    <lineage>
        <taxon>Bacteria</taxon>
        <taxon>Pseudomonadati</taxon>
        <taxon>Acidobacteriota</taxon>
        <taxon>Terriglobia</taxon>
        <taxon>Terriglobales</taxon>
        <taxon>Acidobacteriaceae</taxon>
        <taxon>Acidicapsa</taxon>
    </lineage>
</organism>
<dbReference type="SUPFAM" id="SSF53098">
    <property type="entry name" value="Ribonuclease H-like"/>
    <property type="match status" value="1"/>
</dbReference>
<dbReference type="Pfam" id="PF03652">
    <property type="entry name" value="RuvX"/>
    <property type="match status" value="1"/>
</dbReference>
<dbReference type="EC" id="3.1.-.-" evidence="5"/>
<evidence type="ECO:0000313" key="7">
    <source>
        <dbReference type="EMBL" id="MFC5861155.1"/>
    </source>
</evidence>
<evidence type="ECO:0000256" key="2">
    <source>
        <dbReference type="ARBA" id="ARBA00022517"/>
    </source>
</evidence>
<evidence type="ECO:0000256" key="5">
    <source>
        <dbReference type="HAMAP-Rule" id="MF_00651"/>
    </source>
</evidence>
<dbReference type="NCBIfam" id="TIGR00250">
    <property type="entry name" value="RNAse_H_YqgF"/>
    <property type="match status" value="1"/>
</dbReference>
<evidence type="ECO:0000256" key="1">
    <source>
        <dbReference type="ARBA" id="ARBA00022490"/>
    </source>
</evidence>
<dbReference type="SMART" id="SM00732">
    <property type="entry name" value="YqgFc"/>
    <property type="match status" value="1"/>
</dbReference>
<keyword evidence="2 5" id="KW-0690">Ribosome biogenesis</keyword>
<dbReference type="PANTHER" id="PTHR33317:SF4">
    <property type="entry name" value="POLYNUCLEOTIDYL TRANSFERASE, RIBONUCLEASE H-LIKE SUPERFAMILY PROTEIN"/>
    <property type="match status" value="1"/>
</dbReference>
<reference evidence="8" key="1">
    <citation type="journal article" date="2019" name="Int. J. Syst. Evol. Microbiol.">
        <title>The Global Catalogue of Microorganisms (GCM) 10K type strain sequencing project: providing services to taxonomists for standard genome sequencing and annotation.</title>
        <authorList>
            <consortium name="The Broad Institute Genomics Platform"/>
            <consortium name="The Broad Institute Genome Sequencing Center for Infectious Disease"/>
            <person name="Wu L."/>
            <person name="Ma J."/>
        </authorList>
    </citation>
    <scope>NUCLEOTIDE SEQUENCE [LARGE SCALE GENOMIC DNA]</scope>
    <source>
        <strain evidence="8">JCM 4087</strain>
    </source>
</reference>
<comment type="function">
    <text evidence="5">Could be a nuclease involved in processing of the 5'-end of pre-16S rRNA.</text>
</comment>